<feature type="binding site" evidence="11">
    <location>
        <position position="257"/>
    </location>
    <ligand>
        <name>Zn(2+)</name>
        <dbReference type="ChEBI" id="CHEBI:29105"/>
    </ligand>
</feature>
<dbReference type="Gene3D" id="3.40.1800.20">
    <property type="match status" value="1"/>
</dbReference>
<evidence type="ECO:0000256" key="3">
    <source>
        <dbReference type="ARBA" id="ARBA00022737"/>
    </source>
</evidence>
<keyword evidence="6" id="KW-0805">Transcription regulation</keyword>
<dbReference type="EMBL" id="WJQU01000001">
    <property type="protein sequence ID" value="KAJ6649313.1"/>
    <property type="molecule type" value="Genomic_DNA"/>
</dbReference>
<evidence type="ECO:0000313" key="14">
    <source>
        <dbReference type="EMBL" id="KAJ6649313.1"/>
    </source>
</evidence>
<feature type="domain" description="C2H2-type" evidence="12">
    <location>
        <begin position="372"/>
        <end position="399"/>
    </location>
</feature>
<evidence type="ECO:0000313" key="15">
    <source>
        <dbReference type="Proteomes" id="UP001151699"/>
    </source>
</evidence>
<dbReference type="InterPro" id="IPR012934">
    <property type="entry name" value="Znf_AD"/>
</dbReference>
<dbReference type="FunFam" id="3.30.160.60:FF:000100">
    <property type="entry name" value="Zinc finger 45-like"/>
    <property type="match status" value="1"/>
</dbReference>
<dbReference type="Pfam" id="PF00096">
    <property type="entry name" value="zf-C2H2"/>
    <property type="match status" value="6"/>
</dbReference>
<feature type="domain" description="C2H2-type" evidence="12">
    <location>
        <begin position="626"/>
        <end position="654"/>
    </location>
</feature>
<dbReference type="SMART" id="SM00355">
    <property type="entry name" value="ZnF_C2H2"/>
    <property type="match status" value="10"/>
</dbReference>
<feature type="domain" description="C2H2-type" evidence="12">
    <location>
        <begin position="598"/>
        <end position="625"/>
    </location>
</feature>
<feature type="binding site" evidence="11">
    <location>
        <position position="207"/>
    </location>
    <ligand>
        <name>Zn(2+)</name>
        <dbReference type="ChEBI" id="CHEBI:29105"/>
    </ligand>
</feature>
<feature type="domain" description="ZAD" evidence="13">
    <location>
        <begin position="205"/>
        <end position="281"/>
    </location>
</feature>
<dbReference type="SUPFAM" id="SSF57667">
    <property type="entry name" value="beta-beta-alpha zinc fingers"/>
    <property type="match status" value="6"/>
</dbReference>
<evidence type="ECO:0000256" key="11">
    <source>
        <dbReference type="PROSITE-ProRule" id="PRU01263"/>
    </source>
</evidence>
<feature type="domain" description="C2H2-type" evidence="12">
    <location>
        <begin position="541"/>
        <end position="568"/>
    </location>
</feature>
<keyword evidence="15" id="KW-1185">Reference proteome</keyword>
<evidence type="ECO:0000256" key="1">
    <source>
        <dbReference type="ARBA" id="ARBA00004123"/>
    </source>
</evidence>
<comment type="caution">
    <text evidence="14">The sequence shown here is derived from an EMBL/GenBank/DDBJ whole genome shotgun (WGS) entry which is preliminary data.</text>
</comment>
<dbReference type="PANTHER" id="PTHR16515:SF49">
    <property type="entry name" value="GASTRULA ZINC FINGER PROTEIN XLCGF49.1-LIKE-RELATED"/>
    <property type="match status" value="1"/>
</dbReference>
<protein>
    <submittedName>
        <fullName evidence="14">Zinc finger protein</fullName>
    </submittedName>
</protein>
<dbReference type="PROSITE" id="PS50157">
    <property type="entry name" value="ZINC_FINGER_C2H2_2"/>
    <property type="match status" value="9"/>
</dbReference>
<dbReference type="AlphaFoldDB" id="A0A9Q0S9P2"/>
<evidence type="ECO:0000256" key="7">
    <source>
        <dbReference type="ARBA" id="ARBA00023125"/>
    </source>
</evidence>
<evidence type="ECO:0000256" key="10">
    <source>
        <dbReference type="PROSITE-ProRule" id="PRU00042"/>
    </source>
</evidence>
<dbReference type="InterPro" id="IPR050331">
    <property type="entry name" value="Zinc_finger"/>
</dbReference>
<keyword evidence="3" id="KW-0677">Repeat</keyword>
<feature type="domain" description="C2H2-type" evidence="12">
    <location>
        <begin position="569"/>
        <end position="597"/>
    </location>
</feature>
<reference evidence="14" key="1">
    <citation type="submission" date="2022-07" db="EMBL/GenBank/DDBJ databases">
        <authorList>
            <person name="Trinca V."/>
            <person name="Uliana J.V.C."/>
            <person name="Torres T.T."/>
            <person name="Ward R.J."/>
            <person name="Monesi N."/>
        </authorList>
    </citation>
    <scope>NUCLEOTIDE SEQUENCE</scope>
    <source>
        <strain evidence="14">HSMRA1968</strain>
        <tissue evidence="14">Whole embryos</tissue>
    </source>
</reference>
<dbReference type="Pfam" id="PF07776">
    <property type="entry name" value="zf-AD"/>
    <property type="match status" value="1"/>
</dbReference>
<dbReference type="PANTHER" id="PTHR16515">
    <property type="entry name" value="PR DOMAIN ZINC FINGER PROTEIN"/>
    <property type="match status" value="1"/>
</dbReference>
<dbReference type="Proteomes" id="UP001151699">
    <property type="component" value="Chromosome A"/>
</dbReference>
<evidence type="ECO:0000256" key="2">
    <source>
        <dbReference type="ARBA" id="ARBA00022723"/>
    </source>
</evidence>
<keyword evidence="4 10" id="KW-0863">Zinc-finger</keyword>
<feature type="domain" description="C2H2-type" evidence="12">
    <location>
        <begin position="340"/>
        <end position="367"/>
    </location>
</feature>
<organism evidence="14 15">
    <name type="scientific">Pseudolycoriella hygida</name>
    <dbReference type="NCBI Taxonomy" id="35572"/>
    <lineage>
        <taxon>Eukaryota</taxon>
        <taxon>Metazoa</taxon>
        <taxon>Ecdysozoa</taxon>
        <taxon>Arthropoda</taxon>
        <taxon>Hexapoda</taxon>
        <taxon>Insecta</taxon>
        <taxon>Pterygota</taxon>
        <taxon>Neoptera</taxon>
        <taxon>Endopterygota</taxon>
        <taxon>Diptera</taxon>
        <taxon>Nematocera</taxon>
        <taxon>Sciaroidea</taxon>
        <taxon>Sciaridae</taxon>
        <taxon>Pseudolycoriella</taxon>
    </lineage>
</organism>
<sequence>MSRSANINNKESSNKVDLTEAQKEIFLKFLKYDAQLAVGNIHKSLCTLMVDELNRTNVLHTKNAWFRLLKSWQNYIKSNDSISFADSPSDQILKQLLNDEFASITPTNHELSCILNHLAEQNSNIAWERISNELSSEFGKKGELYWRNVFAAVKARTIVKAQLLESLQSNNINISDDLQMTDIENRILQQGNSNVKNEIVNGTEDRCRVCLQYGYGFVNLFQESNQTPSLIDKLMECTRISQLAVNDGFPQSICELCLSQLDIAYSFRILSEESEQKLKNQLTIENVNVMDIDSIDGCDDGGQFGDDFHVDDLTENKATFEIWSGANQTSEILKREIVVHQCETCAATFETAKLLKKHMQSHDVEPEAEQECECKTCGSSFENSKLLKKHMRTHVSAPVDEPDCECKTCGSVFENPKLLKKHMRSHVAPPAPTEDGEYECEYCGSAYGTIKLLRKHITTHIFSPHSLVECQICLKSYKTEALLKSHSRIHLDLRRFICEVKFFHWCVAVTSPISFQACGKRYRTKSQLASHCLTHTKVKNFQCSNCSYKANSLNNLRVHLRTHTRVQPYVCRFCQFKFSTSSNMQKHIRNIHQQLKTQQCTECDKTFFAKESLRKHMVTHTGDRVYSCNICSANYAWYNGLRKHFASQHAGEKCPSE</sequence>
<dbReference type="GO" id="GO:0003677">
    <property type="term" value="F:DNA binding"/>
    <property type="evidence" value="ECO:0007669"/>
    <property type="project" value="UniProtKB-KW"/>
</dbReference>
<feature type="domain" description="C2H2-type" evidence="12">
    <location>
        <begin position="438"/>
        <end position="460"/>
    </location>
</feature>
<gene>
    <name evidence="14" type="primary">ZNF77</name>
    <name evidence="14" type="ORF">Bhyg_04547</name>
</gene>
<keyword evidence="5 11" id="KW-0862">Zinc</keyword>
<feature type="non-terminal residue" evidence="14">
    <location>
        <position position="1"/>
    </location>
</feature>
<dbReference type="SMART" id="SM00868">
    <property type="entry name" value="zf-AD"/>
    <property type="match status" value="1"/>
</dbReference>
<evidence type="ECO:0000256" key="8">
    <source>
        <dbReference type="ARBA" id="ARBA00023163"/>
    </source>
</evidence>
<evidence type="ECO:0000256" key="4">
    <source>
        <dbReference type="ARBA" id="ARBA00022771"/>
    </source>
</evidence>
<dbReference type="GO" id="GO:0005634">
    <property type="term" value="C:nucleus"/>
    <property type="evidence" value="ECO:0007669"/>
    <property type="project" value="UniProtKB-SubCell"/>
</dbReference>
<accession>A0A9Q0S9P2</accession>
<evidence type="ECO:0000256" key="6">
    <source>
        <dbReference type="ARBA" id="ARBA00023015"/>
    </source>
</evidence>
<dbReference type="InterPro" id="IPR013087">
    <property type="entry name" value="Znf_C2H2_type"/>
</dbReference>
<dbReference type="InterPro" id="IPR036236">
    <property type="entry name" value="Znf_C2H2_sf"/>
</dbReference>
<keyword evidence="9" id="KW-0539">Nucleus</keyword>
<evidence type="ECO:0000256" key="5">
    <source>
        <dbReference type="ARBA" id="ARBA00022833"/>
    </source>
</evidence>
<keyword evidence="8" id="KW-0804">Transcription</keyword>
<evidence type="ECO:0000259" key="12">
    <source>
        <dbReference type="PROSITE" id="PS50157"/>
    </source>
</evidence>
<evidence type="ECO:0000256" key="9">
    <source>
        <dbReference type="ARBA" id="ARBA00023242"/>
    </source>
</evidence>
<feature type="domain" description="C2H2-type" evidence="12">
    <location>
        <begin position="404"/>
        <end position="431"/>
    </location>
</feature>
<proteinExistence type="predicted"/>
<dbReference type="GO" id="GO:0008270">
    <property type="term" value="F:zinc ion binding"/>
    <property type="evidence" value="ECO:0007669"/>
    <property type="project" value="UniProtKB-UniRule"/>
</dbReference>
<keyword evidence="2 11" id="KW-0479">Metal-binding</keyword>
<dbReference type="OrthoDB" id="4737882at2759"/>
<keyword evidence="7" id="KW-0238">DNA-binding</keyword>
<feature type="binding site" evidence="11">
    <location>
        <position position="254"/>
    </location>
    <ligand>
        <name>Zn(2+)</name>
        <dbReference type="ChEBI" id="CHEBI:29105"/>
    </ligand>
</feature>
<dbReference type="PROSITE" id="PS51915">
    <property type="entry name" value="ZAD"/>
    <property type="match status" value="1"/>
</dbReference>
<dbReference type="Gene3D" id="3.30.160.60">
    <property type="entry name" value="Classic Zinc Finger"/>
    <property type="match status" value="7"/>
</dbReference>
<evidence type="ECO:0000259" key="13">
    <source>
        <dbReference type="PROSITE" id="PS51915"/>
    </source>
</evidence>
<dbReference type="GO" id="GO:0010468">
    <property type="term" value="P:regulation of gene expression"/>
    <property type="evidence" value="ECO:0007669"/>
    <property type="project" value="TreeGrafter"/>
</dbReference>
<name>A0A9Q0S9P2_9DIPT</name>
<feature type="domain" description="C2H2-type" evidence="12">
    <location>
        <begin position="468"/>
        <end position="495"/>
    </location>
</feature>
<feature type="binding site" evidence="11">
    <location>
        <position position="210"/>
    </location>
    <ligand>
        <name>Zn(2+)</name>
        <dbReference type="ChEBI" id="CHEBI:29105"/>
    </ligand>
</feature>
<dbReference type="PROSITE" id="PS00028">
    <property type="entry name" value="ZINC_FINGER_C2H2_1"/>
    <property type="match status" value="8"/>
</dbReference>
<comment type="subcellular location">
    <subcellularLocation>
        <location evidence="1">Nucleus</location>
    </subcellularLocation>
</comment>
<dbReference type="SUPFAM" id="SSF57716">
    <property type="entry name" value="Glucocorticoid receptor-like (DNA-binding domain)"/>
    <property type="match status" value="1"/>
</dbReference>